<dbReference type="EMBL" id="BBNR01000006">
    <property type="protein sequence ID" value="GAL66793.1"/>
    <property type="molecule type" value="Genomic_DNA"/>
</dbReference>
<dbReference type="STRING" id="504487.JCM19538_256"/>
<reference evidence="3 4" key="1">
    <citation type="journal article" date="2014" name="Genome Announc.">
        <title>Draft Genome Sequence of Marine Flavobacterium Jejuia pallidilutea Strain 11shimoA1 and Pigmentation Mutants.</title>
        <authorList>
            <person name="Takatani N."/>
            <person name="Nakanishi M."/>
            <person name="Meirelles P."/>
            <person name="Mino S."/>
            <person name="Suda W."/>
            <person name="Oshima K."/>
            <person name="Hattori M."/>
            <person name="Ohkuma M."/>
            <person name="Hosokawa M."/>
            <person name="Miyashita K."/>
            <person name="Thompson F.L."/>
            <person name="Niwa A."/>
            <person name="Sawabe T."/>
            <person name="Sawabe T."/>
        </authorList>
    </citation>
    <scope>NUCLEOTIDE SEQUENCE [LARGE SCALE GENOMIC DNA]</scope>
    <source>
        <strain evidence="1 3">JCM 19301</strain>
        <strain evidence="2">JCM 19302</strain>
        <strain evidence="4">JCM19302</strain>
    </source>
</reference>
<dbReference type="Proteomes" id="UP000029646">
    <property type="component" value="Unassembled WGS sequence"/>
</dbReference>
<dbReference type="Gene3D" id="3.10.129.10">
    <property type="entry name" value="Hotdog Thioesterase"/>
    <property type="match status" value="1"/>
</dbReference>
<protein>
    <recommendedName>
        <fullName evidence="5">4-hydroxybenzoyl-CoA thioesterase family active site</fullName>
    </recommendedName>
</protein>
<dbReference type="Proteomes" id="UP000029641">
    <property type="component" value="Unassembled WGS sequence"/>
</dbReference>
<accession>A0A090VRZ4</accession>
<name>A0A090VRZ4_9FLAO</name>
<evidence type="ECO:0000313" key="4">
    <source>
        <dbReference type="Proteomes" id="UP000029646"/>
    </source>
</evidence>
<evidence type="ECO:0000313" key="2">
    <source>
        <dbReference type="EMBL" id="GAL70418.1"/>
    </source>
</evidence>
<evidence type="ECO:0000313" key="3">
    <source>
        <dbReference type="Proteomes" id="UP000029641"/>
    </source>
</evidence>
<sequence>MPKVRFNFEFEIRNEQNTLLSKAKSTVVFANSKSRLPVSTPSFVAHKLIREFENITA</sequence>
<evidence type="ECO:0008006" key="5">
    <source>
        <dbReference type="Google" id="ProtNLM"/>
    </source>
</evidence>
<dbReference type="SUPFAM" id="SSF54637">
    <property type="entry name" value="Thioesterase/thiol ester dehydrase-isomerase"/>
    <property type="match status" value="1"/>
</dbReference>
<comment type="caution">
    <text evidence="1">The sequence shown here is derived from an EMBL/GenBank/DDBJ whole genome shotgun (WGS) entry which is preliminary data.</text>
</comment>
<evidence type="ECO:0000313" key="1">
    <source>
        <dbReference type="EMBL" id="GAL66793.1"/>
    </source>
</evidence>
<gene>
    <name evidence="1" type="ORF">JCM19301_1337</name>
    <name evidence="2" type="ORF">JCM19302_3540</name>
</gene>
<dbReference type="EMBL" id="BBNS01000005">
    <property type="protein sequence ID" value="GAL70418.1"/>
    <property type="molecule type" value="Genomic_DNA"/>
</dbReference>
<dbReference type="AlphaFoldDB" id="A0A090VRZ4"/>
<organism evidence="1 3">
    <name type="scientific">Jejuia pallidilutea</name>
    <dbReference type="NCBI Taxonomy" id="504487"/>
    <lineage>
        <taxon>Bacteria</taxon>
        <taxon>Pseudomonadati</taxon>
        <taxon>Bacteroidota</taxon>
        <taxon>Flavobacteriia</taxon>
        <taxon>Flavobacteriales</taxon>
        <taxon>Flavobacteriaceae</taxon>
        <taxon>Jejuia</taxon>
    </lineage>
</organism>
<dbReference type="InterPro" id="IPR029069">
    <property type="entry name" value="HotDog_dom_sf"/>
</dbReference>
<proteinExistence type="predicted"/>